<proteinExistence type="predicted"/>
<organism evidence="3 4">
    <name type="scientific">Kitasatospora kifunensis</name>
    <name type="common">Streptomyces kifunensis</name>
    <dbReference type="NCBI Taxonomy" id="58351"/>
    <lineage>
        <taxon>Bacteria</taxon>
        <taxon>Bacillati</taxon>
        <taxon>Actinomycetota</taxon>
        <taxon>Actinomycetes</taxon>
        <taxon>Kitasatosporales</taxon>
        <taxon>Streptomycetaceae</taxon>
        <taxon>Kitasatospora</taxon>
    </lineage>
</organism>
<dbReference type="Proteomes" id="UP000540506">
    <property type="component" value="Unassembled WGS sequence"/>
</dbReference>
<sequence length="489" mass="53198">MSGSPMYSAVAVGGAVRAAQEARRRAQLAERRRREQARARERARLAAERAAKRAAERAARERRDQERIAQAQQRARQRAQVIDRNRAAERDERIAAFEEQRRAAATQSLREVAGLITEVRGQADPDAVFDLDSRLASLRTRILLSPDAALGAAVEELRGRVVALRRSGSAAGTGADREQQLAAVERRLTAIGHAGGELDGPGRDRCTELIGRLHTCLTERQELRFDALLGSAEHELARHAAAVARAEEQLAAARRAEAERAELAEQAELAAELERQRAETAAEQLADQLAEAQGRFEVVAQGARDAAQDAEDFAETALREQLLAALERVSTALAAGRGEPALAAVAELERLLPAAEERLDELLAAHEQRAELAQALKEAMAAAGLGFAGGEDVGQEIVLLFERANGATYETTLRNDESGSPVLSYVVEGESDRRIRPERGEITCDRTEALLDHVHELMAVDDYHPGELDWDGKPPRAGGRSPEQRGRTA</sequence>
<gene>
    <name evidence="3" type="ORF">FHR34_006654</name>
</gene>
<feature type="compositionally biased region" description="Basic and acidic residues" evidence="2">
    <location>
        <begin position="464"/>
        <end position="474"/>
    </location>
</feature>
<dbReference type="AlphaFoldDB" id="A0A7W7R925"/>
<feature type="region of interest" description="Disordered" evidence="2">
    <location>
        <begin position="464"/>
        <end position="489"/>
    </location>
</feature>
<feature type="region of interest" description="Disordered" evidence="2">
    <location>
        <begin position="27"/>
        <end position="67"/>
    </location>
</feature>
<keyword evidence="4" id="KW-1185">Reference proteome</keyword>
<accession>A0A7W7R925</accession>
<evidence type="ECO:0000313" key="4">
    <source>
        <dbReference type="Proteomes" id="UP000540506"/>
    </source>
</evidence>
<dbReference type="EMBL" id="JACHJV010000002">
    <property type="protein sequence ID" value="MBB4927559.1"/>
    <property type="molecule type" value="Genomic_DNA"/>
</dbReference>
<keyword evidence="1" id="KW-0175">Coiled coil</keyword>
<feature type="coiled-coil region" evidence="1">
    <location>
        <begin position="229"/>
        <end position="295"/>
    </location>
</feature>
<evidence type="ECO:0000313" key="3">
    <source>
        <dbReference type="EMBL" id="MBB4927559.1"/>
    </source>
</evidence>
<evidence type="ECO:0000256" key="1">
    <source>
        <dbReference type="SAM" id="Coils"/>
    </source>
</evidence>
<feature type="coiled-coil region" evidence="1">
    <location>
        <begin position="345"/>
        <end position="376"/>
    </location>
</feature>
<comment type="caution">
    <text evidence="3">The sequence shown here is derived from an EMBL/GenBank/DDBJ whole genome shotgun (WGS) entry which is preliminary data.</text>
</comment>
<reference evidence="3 4" key="1">
    <citation type="submission" date="2020-08" db="EMBL/GenBank/DDBJ databases">
        <title>Sequencing the genomes of 1000 actinobacteria strains.</title>
        <authorList>
            <person name="Klenk H.-P."/>
        </authorList>
    </citation>
    <scope>NUCLEOTIDE SEQUENCE [LARGE SCALE GENOMIC DNA]</scope>
    <source>
        <strain evidence="3 4">DSM 41654</strain>
    </source>
</reference>
<protein>
    <submittedName>
        <fullName evidence="3">Uncharacterized protein</fullName>
    </submittedName>
</protein>
<evidence type="ECO:0000256" key="2">
    <source>
        <dbReference type="SAM" id="MobiDB-lite"/>
    </source>
</evidence>
<dbReference type="RefSeq" id="WP_184943992.1">
    <property type="nucleotide sequence ID" value="NZ_JACHJV010000002.1"/>
</dbReference>
<name>A0A7W7R925_KITKI</name>